<evidence type="ECO:0000256" key="1">
    <source>
        <dbReference type="SAM" id="MobiDB-lite"/>
    </source>
</evidence>
<reference evidence="3 4" key="1">
    <citation type="submission" date="2016-12" db="EMBL/GenBank/DDBJ databases">
        <title>The genomes of Aspergillus section Nigri reveals drivers in fungal speciation.</title>
        <authorList>
            <consortium name="DOE Joint Genome Institute"/>
            <person name="Vesth T.C."/>
            <person name="Nybo J."/>
            <person name="Theobald S."/>
            <person name="Brandl J."/>
            <person name="Frisvad J.C."/>
            <person name="Nielsen K.F."/>
            <person name="Lyhne E.K."/>
            <person name="Kogle M.E."/>
            <person name="Kuo A."/>
            <person name="Riley R."/>
            <person name="Clum A."/>
            <person name="Nolan M."/>
            <person name="Lipzen A."/>
            <person name="Salamov A."/>
            <person name="Henrissat B."/>
            <person name="Wiebenga A."/>
            <person name="De Vries R.P."/>
            <person name="Grigoriev I.V."/>
            <person name="Mortensen U.H."/>
            <person name="Andersen M.R."/>
            <person name="Baker S.E."/>
        </authorList>
    </citation>
    <scope>NUCLEOTIDE SEQUENCE [LARGE SCALE GENOMIC DNA]</scope>
    <source>
        <strain evidence="3 4">IBT 23096</strain>
    </source>
</reference>
<dbReference type="RefSeq" id="XP_024707932.1">
    <property type="nucleotide sequence ID" value="XM_024851401.1"/>
</dbReference>
<feature type="region of interest" description="Disordered" evidence="1">
    <location>
        <begin position="404"/>
        <end position="431"/>
    </location>
</feature>
<gene>
    <name evidence="3" type="ORF">P170DRAFT_453943</name>
</gene>
<organism evidence="3 4">
    <name type="scientific">Aspergillus steynii IBT 23096</name>
    <dbReference type="NCBI Taxonomy" id="1392250"/>
    <lineage>
        <taxon>Eukaryota</taxon>
        <taxon>Fungi</taxon>
        <taxon>Dikarya</taxon>
        <taxon>Ascomycota</taxon>
        <taxon>Pezizomycotina</taxon>
        <taxon>Eurotiomycetes</taxon>
        <taxon>Eurotiomycetidae</taxon>
        <taxon>Eurotiales</taxon>
        <taxon>Aspergillaceae</taxon>
        <taxon>Aspergillus</taxon>
        <taxon>Aspergillus subgen. Circumdati</taxon>
    </lineage>
</organism>
<dbReference type="InterPro" id="IPR053267">
    <property type="entry name" value="Verrucosidin_biosynth-assoc"/>
</dbReference>
<dbReference type="VEuPathDB" id="FungiDB:P170DRAFT_453943"/>
<evidence type="ECO:0000313" key="3">
    <source>
        <dbReference type="EMBL" id="PLB52630.1"/>
    </source>
</evidence>
<protein>
    <recommendedName>
        <fullName evidence="2">N-acetyltransferase domain-containing protein</fullName>
    </recommendedName>
</protein>
<dbReference type="PANTHER" id="PTHR42087:SF2">
    <property type="match status" value="1"/>
</dbReference>
<dbReference type="STRING" id="1392250.A0A2I2GID0"/>
<sequence length="649" mass="70863">MTVNMQVSGADCWASSPAMDAHESPSLASFAYHPAKSTELDTEPRRHQHHMSSGSGAESFGFPGSPDREISMTADAPPTSPEYAQIDVNDWYPRYLGCMRHFLDHAQHSLAVQSLAAFINIRLPCQRLRDPIVGMSGPQQEQQEQQQPPDQVCLRSYLRRLIVTGNDTPATLQAFFGAEWQAGLDCVWKQERVNYLFSAKSGGWASTKEAYDILPDEQTPFLRPLRAATEEELRVAESRWSECDGGSLPTPWLAAWVDLPAGPETQVVLYSSLEVEAHAERDEDEAKDIEDPDSPRVSTLRPTSRNTISPSALDRVRAQLLALLFHIQDRLMPEYLRSVTAAPNSGSDRHANTNLNPNRASTSSGSDTDTDTDSRPNPPGQPFGPRAFKIGHLHTGLFSLLTASGQYPSPLPQSQTHGPGPPSPHGPQMVVPGLRVHRFDQPPYNKYLFREEQFVIADSADTGGVVENGGSSSGSAPAVISAVSQGSNSSTLPPGYRFSDRRGSSALQPRHYELICRRSAVFRTPKSLASFPGVAVYVDTPSSSSSTGADDNGEDPIAWAFLSADGTLAVLHVEPEYRGRGLAEAASREVMRRGMREGRMFLAKGEQGRGKGWVHADVTPGNRASCRVMEKLGGEVSWTVTWTVVEFDA</sequence>
<evidence type="ECO:0000313" key="4">
    <source>
        <dbReference type="Proteomes" id="UP000234275"/>
    </source>
</evidence>
<comment type="caution">
    <text evidence="3">The sequence shown here is derived from an EMBL/GenBank/DDBJ whole genome shotgun (WGS) entry which is preliminary data.</text>
</comment>
<accession>A0A2I2GID0</accession>
<dbReference type="GeneID" id="36559100"/>
<dbReference type="AlphaFoldDB" id="A0A2I2GID0"/>
<dbReference type="EMBL" id="MSFO01000002">
    <property type="protein sequence ID" value="PLB52630.1"/>
    <property type="molecule type" value="Genomic_DNA"/>
</dbReference>
<feature type="region of interest" description="Disordered" evidence="1">
    <location>
        <begin position="37"/>
        <end position="66"/>
    </location>
</feature>
<feature type="compositionally biased region" description="Acidic residues" evidence="1">
    <location>
        <begin position="282"/>
        <end position="292"/>
    </location>
</feature>
<proteinExistence type="predicted"/>
<name>A0A2I2GID0_9EURO</name>
<dbReference type="OrthoDB" id="5335812at2759"/>
<feature type="domain" description="N-acetyltransferase" evidence="2">
    <location>
        <begin position="509"/>
        <end position="649"/>
    </location>
</feature>
<dbReference type="PROSITE" id="PS51186">
    <property type="entry name" value="GNAT"/>
    <property type="match status" value="1"/>
</dbReference>
<dbReference type="InterPro" id="IPR000182">
    <property type="entry name" value="GNAT_dom"/>
</dbReference>
<dbReference type="Pfam" id="PF13302">
    <property type="entry name" value="Acetyltransf_3"/>
    <property type="match status" value="1"/>
</dbReference>
<dbReference type="Proteomes" id="UP000234275">
    <property type="component" value="Unassembled WGS sequence"/>
</dbReference>
<evidence type="ECO:0000259" key="2">
    <source>
        <dbReference type="PROSITE" id="PS51186"/>
    </source>
</evidence>
<dbReference type="Gene3D" id="3.40.630.30">
    <property type="match status" value="1"/>
</dbReference>
<feature type="region of interest" description="Disordered" evidence="1">
    <location>
        <begin position="279"/>
        <end position="307"/>
    </location>
</feature>
<dbReference type="InterPro" id="IPR016181">
    <property type="entry name" value="Acyl_CoA_acyltransferase"/>
</dbReference>
<dbReference type="SUPFAM" id="SSF55729">
    <property type="entry name" value="Acyl-CoA N-acyltransferases (Nat)"/>
    <property type="match status" value="1"/>
</dbReference>
<feature type="compositionally biased region" description="Polar residues" evidence="1">
    <location>
        <begin position="296"/>
        <end position="307"/>
    </location>
</feature>
<feature type="region of interest" description="Disordered" evidence="1">
    <location>
        <begin position="342"/>
        <end position="388"/>
    </location>
</feature>
<dbReference type="PANTHER" id="PTHR42087">
    <property type="entry name" value="ILP IS AN APOPTOSIS INHIBITOR"/>
    <property type="match status" value="1"/>
</dbReference>
<dbReference type="GO" id="GO:0016747">
    <property type="term" value="F:acyltransferase activity, transferring groups other than amino-acyl groups"/>
    <property type="evidence" value="ECO:0007669"/>
    <property type="project" value="InterPro"/>
</dbReference>
<keyword evidence="4" id="KW-1185">Reference proteome</keyword>
<feature type="compositionally biased region" description="Polar residues" evidence="1">
    <location>
        <begin position="342"/>
        <end position="360"/>
    </location>
</feature>